<feature type="compositionally biased region" description="Pro residues" evidence="2">
    <location>
        <begin position="574"/>
        <end position="587"/>
    </location>
</feature>
<dbReference type="PRINTS" id="PR00891">
    <property type="entry name" value="RABGDIREP"/>
</dbReference>
<feature type="compositionally biased region" description="Basic and acidic residues" evidence="2">
    <location>
        <begin position="182"/>
        <end position="202"/>
    </location>
</feature>
<feature type="compositionally biased region" description="Gly residues" evidence="2">
    <location>
        <begin position="128"/>
        <end position="137"/>
    </location>
</feature>
<reference evidence="3 4" key="1">
    <citation type="journal article" date="2010" name="Nature">
        <title>The Ectocarpus genome and the independent evolution of multicellularity in brown algae.</title>
        <authorList>
            <person name="Cock J.M."/>
            <person name="Sterck L."/>
            <person name="Rouze P."/>
            <person name="Scornet D."/>
            <person name="Allen A.E."/>
            <person name="Amoutzias G."/>
            <person name="Anthouard V."/>
            <person name="Artiguenave F."/>
            <person name="Aury J.M."/>
            <person name="Badger J.H."/>
            <person name="Beszteri B."/>
            <person name="Billiau K."/>
            <person name="Bonnet E."/>
            <person name="Bothwell J.H."/>
            <person name="Bowler C."/>
            <person name="Boyen C."/>
            <person name="Brownlee C."/>
            <person name="Carrano C.J."/>
            <person name="Charrier B."/>
            <person name="Cho G.Y."/>
            <person name="Coelho S.M."/>
            <person name="Collen J."/>
            <person name="Corre E."/>
            <person name="Da Silva C."/>
            <person name="Delage L."/>
            <person name="Delaroque N."/>
            <person name="Dittami S.M."/>
            <person name="Doulbeau S."/>
            <person name="Elias M."/>
            <person name="Farnham G."/>
            <person name="Gachon C.M."/>
            <person name="Gschloessl B."/>
            <person name="Heesch S."/>
            <person name="Jabbari K."/>
            <person name="Jubin C."/>
            <person name="Kawai H."/>
            <person name="Kimura K."/>
            <person name="Kloareg B."/>
            <person name="Kupper F.C."/>
            <person name="Lang D."/>
            <person name="Le Bail A."/>
            <person name="Leblanc C."/>
            <person name="Lerouge P."/>
            <person name="Lohr M."/>
            <person name="Lopez P.J."/>
            <person name="Martens C."/>
            <person name="Maumus F."/>
            <person name="Michel G."/>
            <person name="Miranda-Saavedra D."/>
            <person name="Morales J."/>
            <person name="Moreau H."/>
            <person name="Motomura T."/>
            <person name="Nagasato C."/>
            <person name="Napoli C.A."/>
            <person name="Nelson D.R."/>
            <person name="Nyvall-Collen P."/>
            <person name="Peters A.F."/>
            <person name="Pommier C."/>
            <person name="Potin P."/>
            <person name="Poulain J."/>
            <person name="Quesneville H."/>
            <person name="Read B."/>
            <person name="Rensing S.A."/>
            <person name="Ritter A."/>
            <person name="Rousvoal S."/>
            <person name="Samanta M."/>
            <person name="Samson G."/>
            <person name="Schroeder D.C."/>
            <person name="Segurens B."/>
            <person name="Strittmatter M."/>
            <person name="Tonon T."/>
            <person name="Tregear J.W."/>
            <person name="Valentin K."/>
            <person name="von Dassow P."/>
            <person name="Yamagishi T."/>
            <person name="Van de Peer Y."/>
            <person name="Wincker P."/>
        </authorList>
    </citation>
    <scope>NUCLEOTIDE SEQUENCE [LARGE SCALE GENOMIC DNA]</scope>
    <source>
        <strain evidence="4">Ec32 / CCAP1310/4</strain>
    </source>
</reference>
<dbReference type="GO" id="GO:0005092">
    <property type="term" value="F:GDP-dissociation inhibitor activity"/>
    <property type="evidence" value="ECO:0007669"/>
    <property type="project" value="InterPro"/>
</dbReference>
<dbReference type="GO" id="GO:0005829">
    <property type="term" value="C:cytosol"/>
    <property type="evidence" value="ECO:0007669"/>
    <property type="project" value="TreeGrafter"/>
</dbReference>
<feature type="region of interest" description="Disordered" evidence="2">
    <location>
        <begin position="116"/>
        <end position="202"/>
    </location>
</feature>
<comment type="similarity">
    <text evidence="1">Belongs to the Rab GDI family.</text>
</comment>
<feature type="compositionally biased region" description="Basic and acidic residues" evidence="2">
    <location>
        <begin position="842"/>
        <end position="862"/>
    </location>
</feature>
<dbReference type="SUPFAM" id="SSF51905">
    <property type="entry name" value="FAD/NAD(P)-binding domain"/>
    <property type="match status" value="2"/>
</dbReference>
<evidence type="ECO:0000313" key="4">
    <source>
        <dbReference type="Proteomes" id="UP000002630"/>
    </source>
</evidence>
<feature type="compositionally biased region" description="Low complexity" evidence="2">
    <location>
        <begin position="156"/>
        <end position="169"/>
    </location>
</feature>
<keyword evidence="4" id="KW-1185">Reference proteome</keyword>
<dbReference type="EMBL" id="FN649760">
    <property type="protein sequence ID" value="CBN80006.1"/>
    <property type="molecule type" value="Genomic_DNA"/>
</dbReference>
<accession>D8LIG7</accession>
<dbReference type="STRING" id="2880.D8LIG7"/>
<dbReference type="GO" id="GO:0016192">
    <property type="term" value="P:vesicle-mediated transport"/>
    <property type="evidence" value="ECO:0007669"/>
    <property type="project" value="TreeGrafter"/>
</dbReference>
<feature type="region of interest" description="Disordered" evidence="2">
    <location>
        <begin position="397"/>
        <end position="418"/>
    </location>
</feature>
<dbReference type="InParanoid" id="D8LIG7"/>
<dbReference type="PANTHER" id="PTHR11787:SF4">
    <property type="entry name" value="CHM, RAB ESCORT PROTEIN 1"/>
    <property type="match status" value="1"/>
</dbReference>
<dbReference type="InterPro" id="IPR036188">
    <property type="entry name" value="FAD/NAD-bd_sf"/>
</dbReference>
<evidence type="ECO:0000256" key="1">
    <source>
        <dbReference type="ARBA" id="ARBA00005593"/>
    </source>
</evidence>
<feature type="compositionally biased region" description="Acidic residues" evidence="2">
    <location>
        <begin position="823"/>
        <end position="838"/>
    </location>
</feature>
<feature type="region of interest" description="Disordered" evidence="2">
    <location>
        <begin position="554"/>
        <end position="601"/>
    </location>
</feature>
<dbReference type="PANTHER" id="PTHR11787">
    <property type="entry name" value="RAB GDP-DISSOCIATION INHIBITOR"/>
    <property type="match status" value="1"/>
</dbReference>
<feature type="compositionally biased region" description="Polar residues" evidence="2">
    <location>
        <begin position="170"/>
        <end position="181"/>
    </location>
</feature>
<evidence type="ECO:0008006" key="5">
    <source>
        <dbReference type="Google" id="ProtNLM"/>
    </source>
</evidence>
<dbReference type="AlphaFoldDB" id="D8LIG7"/>
<gene>
    <name evidence="3" type="ORF">Esi_0022_0103</name>
</gene>
<feature type="compositionally biased region" description="Polar residues" evidence="2">
    <location>
        <begin position="555"/>
        <end position="564"/>
    </location>
</feature>
<name>D8LIG7_ECTSI</name>
<dbReference type="Proteomes" id="UP000002630">
    <property type="component" value="Unassembled WGS sequence"/>
</dbReference>
<dbReference type="eggNOG" id="KOG4405">
    <property type="taxonomic scope" value="Eukaryota"/>
</dbReference>
<evidence type="ECO:0000256" key="2">
    <source>
        <dbReference type="SAM" id="MobiDB-lite"/>
    </source>
</evidence>
<dbReference type="InterPro" id="IPR018203">
    <property type="entry name" value="GDP_dissociation_inhibitor"/>
</dbReference>
<dbReference type="GO" id="GO:0007264">
    <property type="term" value="P:small GTPase-mediated signal transduction"/>
    <property type="evidence" value="ECO:0007669"/>
    <property type="project" value="InterPro"/>
</dbReference>
<feature type="region of interest" description="Disordered" evidence="2">
    <location>
        <begin position="789"/>
        <end position="862"/>
    </location>
</feature>
<proteinExistence type="inferred from homology"/>
<dbReference type="GO" id="GO:0005968">
    <property type="term" value="C:Rab-protein geranylgeranyltransferase complex"/>
    <property type="evidence" value="ECO:0007669"/>
    <property type="project" value="TreeGrafter"/>
</dbReference>
<protein>
    <recommendedName>
        <fullName evidence="5">Rab proteins geranylgeranyltransferase component A</fullName>
    </recommendedName>
</protein>
<dbReference type="Gene3D" id="3.50.50.60">
    <property type="entry name" value="FAD/NAD(P)-binding domain"/>
    <property type="match status" value="2"/>
</dbReference>
<feature type="compositionally biased region" description="Low complexity" evidence="2">
    <location>
        <begin position="810"/>
        <end position="822"/>
    </location>
</feature>
<sequence length="862" mass="89616">MNGAAGDVDDYLEDYYDAIVLSTGLGSSILAAALAKAGKSVLYLDCHEYYGQDSASFSFTQLLDWAEANGRKHHGGKGGVAGDGGQTCAISTNQAAKMVDSADAWTAIARAHARNELKKEREMKATAGGEGGEGNSGEPGAETTAEGEENKGQQQGSQDADTASTAAGASEQNSPNTNQTEQQRDGGEEKEPTAEEAAAEKAAVDAAAAARLQTLNLHLLPLSYHGCRTRAGAPSDACVPERERRKVAEDAAAASGRFLGGRQPQPSHPAWAGRRDPTMRGDGGAVGGEEEGVHPSFWGYRTERRPGAADLVRLSRSFNLDLTSQVLLATGPAVDALVNSGVASYLEFKDMQADVFGTKLLTPLEKRRLMKFLLFASDWGLQRRGEDVLSRNEAGLGRGRSLRRPQNREAASGDFDAEAHAGKPFSGFLRGCGLPERVRAMITHALALLPGGDEGGEGGGATTEEGLEAVYRHLSALGRFGETAFIAPLYGVGELSQSFCRMAAVHGAICMLRRQLRGAVVDRNSGRCVGVVDDAGRAFACSFLVVGGEFFAASPPTNTHQPTKTPAPERLSAPHPPPPPPPPPPETLPTAGTGSSSRVRGRLLRRVVLASGPVAPEGRGRGLCVLPPGLQGIGNPAAVHVVSLDDTTAACPDNLGGACVIHLTTTTARAGEADDSSQAGGVGSQGAPTNQDREGEQEEVPAGANANVDGPGDEDGRDGVLGRASRELLAAAGVEEIWSLGFSWDIQGPPRPEDLPANMVVCERPGQELYLHDVVVQAERDFARLFPGEPFWPPPAGQGEDGDDQADMLEAAASAVTTTGVDADTEGGEGGEQEEEGGGDAGKQEGEGGGDAGREETGGEHG</sequence>
<feature type="region of interest" description="Disordered" evidence="2">
    <location>
        <begin position="257"/>
        <end position="285"/>
    </location>
</feature>
<dbReference type="Gene3D" id="3.30.519.10">
    <property type="entry name" value="Guanine Nucleotide Dissociation Inhibitor, domain 2"/>
    <property type="match status" value="1"/>
</dbReference>
<dbReference type="Pfam" id="PF00996">
    <property type="entry name" value="GDI"/>
    <property type="match status" value="2"/>
</dbReference>
<feature type="region of interest" description="Disordered" evidence="2">
    <location>
        <begin position="670"/>
        <end position="720"/>
    </location>
</feature>
<organism evidence="3 4">
    <name type="scientific">Ectocarpus siliculosus</name>
    <name type="common">Brown alga</name>
    <name type="synonym">Conferva siliculosa</name>
    <dbReference type="NCBI Taxonomy" id="2880"/>
    <lineage>
        <taxon>Eukaryota</taxon>
        <taxon>Sar</taxon>
        <taxon>Stramenopiles</taxon>
        <taxon>Ochrophyta</taxon>
        <taxon>PX clade</taxon>
        <taxon>Phaeophyceae</taxon>
        <taxon>Ectocarpales</taxon>
        <taxon>Ectocarpaceae</taxon>
        <taxon>Ectocarpus</taxon>
    </lineage>
</organism>
<dbReference type="GO" id="GO:0005634">
    <property type="term" value="C:nucleus"/>
    <property type="evidence" value="ECO:0007669"/>
    <property type="project" value="TreeGrafter"/>
</dbReference>
<evidence type="ECO:0000313" key="3">
    <source>
        <dbReference type="EMBL" id="CBN80006.1"/>
    </source>
</evidence>
<dbReference type="OrthoDB" id="9446342at2759"/>